<dbReference type="PANTHER" id="PTHR34229:SF1">
    <property type="entry name" value="METAL TRANSPORT PROTEIN HI_1621-RELATED"/>
    <property type="match status" value="1"/>
</dbReference>
<feature type="transmembrane region" description="Helical" evidence="7">
    <location>
        <begin position="65"/>
        <end position="91"/>
    </location>
</feature>
<keyword evidence="9" id="KW-1185">Reference proteome</keyword>
<dbReference type="OrthoDB" id="9792317at2"/>
<evidence type="ECO:0000256" key="3">
    <source>
        <dbReference type="ARBA" id="ARBA00022475"/>
    </source>
</evidence>
<evidence type="ECO:0000313" key="8">
    <source>
        <dbReference type="EMBL" id="RBQ29309.1"/>
    </source>
</evidence>
<dbReference type="RefSeq" id="WP_113893798.1">
    <property type="nucleotide sequence ID" value="NZ_JANJGA010000006.1"/>
</dbReference>
<evidence type="ECO:0000256" key="7">
    <source>
        <dbReference type="SAM" id="Phobius"/>
    </source>
</evidence>
<evidence type="ECO:0000256" key="1">
    <source>
        <dbReference type="ARBA" id="ARBA00004651"/>
    </source>
</evidence>
<feature type="transmembrane region" description="Helical" evidence="7">
    <location>
        <begin position="7"/>
        <end position="28"/>
    </location>
</feature>
<dbReference type="Proteomes" id="UP000252669">
    <property type="component" value="Unassembled WGS sequence"/>
</dbReference>
<keyword evidence="2" id="KW-0813">Transport</keyword>
<keyword evidence="6 7" id="KW-0472">Membrane</keyword>
<feature type="transmembrane region" description="Helical" evidence="7">
    <location>
        <begin position="97"/>
        <end position="118"/>
    </location>
</feature>
<keyword evidence="4 7" id="KW-0812">Transmembrane</keyword>
<protein>
    <submittedName>
        <fullName evidence="8">Cobalamin biosynthesis protein</fullName>
    </submittedName>
</protein>
<sequence length="201" mass="22221">MHISDGVLSLEVTIVSTIVSFGFLIYSFKNLTNEKISLSAAFSALFFVASFIHIPFGFTQIHLMLIGFIGIFLGNLSIFSISLALILQALLLGYGGISSLGANILIMGVSSYGVYLLFKLEILKRVNEKIKFFLVGFLGVFIASLSLFLLLIFSKQEYEKVAYSILLINIPTMILEGVITLFLLIYIKKIMPNLLKGTNIC</sequence>
<comment type="caution">
    <text evidence="8">The sequence shown here is derived from an EMBL/GenBank/DDBJ whole genome shotgun (WGS) entry which is preliminary data.</text>
</comment>
<keyword evidence="5 7" id="KW-1133">Transmembrane helix</keyword>
<accession>A0A366MUZ6</accession>
<reference evidence="8 9" key="1">
    <citation type="submission" date="2017-10" db="EMBL/GenBank/DDBJ databases">
        <title>Genomics of the genus Arcobacter.</title>
        <authorList>
            <person name="Perez-Cataluna A."/>
            <person name="Figueras M.J."/>
        </authorList>
    </citation>
    <scope>NUCLEOTIDE SEQUENCE [LARGE SCALE GENOMIC DNA]</scope>
    <source>
        <strain evidence="8 9">CECT 9230</strain>
    </source>
</reference>
<feature type="transmembrane region" description="Helical" evidence="7">
    <location>
        <begin position="130"/>
        <end position="153"/>
    </location>
</feature>
<evidence type="ECO:0000256" key="6">
    <source>
        <dbReference type="ARBA" id="ARBA00023136"/>
    </source>
</evidence>
<dbReference type="PANTHER" id="PTHR34229">
    <property type="entry name" value="METAL TRANSPORT PROTEIN HI_1621-RELATED"/>
    <property type="match status" value="1"/>
</dbReference>
<gene>
    <name evidence="8" type="ORF">CRU91_04290</name>
</gene>
<keyword evidence="3" id="KW-1003">Cell membrane</keyword>
<dbReference type="Pfam" id="PF01891">
    <property type="entry name" value="CbiM"/>
    <property type="match status" value="1"/>
</dbReference>
<proteinExistence type="predicted"/>
<feature type="transmembrane region" description="Helical" evidence="7">
    <location>
        <begin position="40"/>
        <end position="58"/>
    </location>
</feature>
<dbReference type="EMBL" id="PDKB01000006">
    <property type="protein sequence ID" value="RBQ29309.1"/>
    <property type="molecule type" value="Genomic_DNA"/>
</dbReference>
<comment type="subcellular location">
    <subcellularLocation>
        <location evidence="1">Cell membrane</location>
        <topology evidence="1">Multi-pass membrane protein</topology>
    </subcellularLocation>
</comment>
<evidence type="ECO:0000256" key="4">
    <source>
        <dbReference type="ARBA" id="ARBA00022692"/>
    </source>
</evidence>
<evidence type="ECO:0000256" key="2">
    <source>
        <dbReference type="ARBA" id="ARBA00022448"/>
    </source>
</evidence>
<evidence type="ECO:0000256" key="5">
    <source>
        <dbReference type="ARBA" id="ARBA00022989"/>
    </source>
</evidence>
<evidence type="ECO:0000313" key="9">
    <source>
        <dbReference type="Proteomes" id="UP000252669"/>
    </source>
</evidence>
<dbReference type="GO" id="GO:0005886">
    <property type="term" value="C:plasma membrane"/>
    <property type="evidence" value="ECO:0007669"/>
    <property type="project" value="UniProtKB-SubCell"/>
</dbReference>
<organism evidence="8 9">
    <name type="scientific">Aliarcobacter vitoriensis</name>
    <dbReference type="NCBI Taxonomy" id="2011099"/>
    <lineage>
        <taxon>Bacteria</taxon>
        <taxon>Pseudomonadati</taxon>
        <taxon>Campylobacterota</taxon>
        <taxon>Epsilonproteobacteria</taxon>
        <taxon>Campylobacterales</taxon>
        <taxon>Arcobacteraceae</taxon>
        <taxon>Aliarcobacter</taxon>
    </lineage>
</organism>
<dbReference type="Gene3D" id="1.10.1760.20">
    <property type="match status" value="1"/>
</dbReference>
<dbReference type="AlphaFoldDB" id="A0A366MUZ6"/>
<feature type="transmembrane region" description="Helical" evidence="7">
    <location>
        <begin position="165"/>
        <end position="187"/>
    </location>
</feature>
<name>A0A366MUZ6_9BACT</name>
<dbReference type="GO" id="GO:0000041">
    <property type="term" value="P:transition metal ion transport"/>
    <property type="evidence" value="ECO:0007669"/>
    <property type="project" value="InterPro"/>
</dbReference>
<dbReference type="InterPro" id="IPR002751">
    <property type="entry name" value="CbiM/NikMN"/>
</dbReference>